<protein>
    <submittedName>
        <fullName evidence="3">Transmembrane protein, putative</fullName>
    </submittedName>
</protein>
<feature type="region of interest" description="Disordered" evidence="1">
    <location>
        <begin position="367"/>
        <end position="399"/>
    </location>
</feature>
<evidence type="ECO:0000256" key="2">
    <source>
        <dbReference type="SAM" id="Phobius"/>
    </source>
</evidence>
<dbReference type="KEGG" id="tet:TTHERM_00077330"/>
<accession>Q23G31</accession>
<evidence type="ECO:0000256" key="1">
    <source>
        <dbReference type="SAM" id="MobiDB-lite"/>
    </source>
</evidence>
<dbReference type="Proteomes" id="UP000009168">
    <property type="component" value="Unassembled WGS sequence"/>
</dbReference>
<feature type="transmembrane region" description="Helical" evidence="2">
    <location>
        <begin position="28"/>
        <end position="49"/>
    </location>
</feature>
<feature type="compositionally biased region" description="Low complexity" evidence="1">
    <location>
        <begin position="367"/>
        <end position="378"/>
    </location>
</feature>
<reference evidence="4" key="1">
    <citation type="journal article" date="2006" name="PLoS Biol.">
        <title>Macronuclear genome sequence of the ciliate Tetrahymena thermophila, a model eukaryote.</title>
        <authorList>
            <person name="Eisen J.A."/>
            <person name="Coyne R.S."/>
            <person name="Wu M."/>
            <person name="Wu D."/>
            <person name="Thiagarajan M."/>
            <person name="Wortman J.R."/>
            <person name="Badger J.H."/>
            <person name="Ren Q."/>
            <person name="Amedeo P."/>
            <person name="Jones K.M."/>
            <person name="Tallon L.J."/>
            <person name="Delcher A.L."/>
            <person name="Salzberg S.L."/>
            <person name="Silva J.C."/>
            <person name="Haas B.J."/>
            <person name="Majoros W.H."/>
            <person name="Farzad M."/>
            <person name="Carlton J.M."/>
            <person name="Smith R.K. Jr."/>
            <person name="Garg J."/>
            <person name="Pearlman R.E."/>
            <person name="Karrer K.M."/>
            <person name="Sun L."/>
            <person name="Manning G."/>
            <person name="Elde N.C."/>
            <person name="Turkewitz A.P."/>
            <person name="Asai D.J."/>
            <person name="Wilkes D.E."/>
            <person name="Wang Y."/>
            <person name="Cai H."/>
            <person name="Collins K."/>
            <person name="Stewart B.A."/>
            <person name="Lee S.R."/>
            <person name="Wilamowska K."/>
            <person name="Weinberg Z."/>
            <person name="Ruzzo W.L."/>
            <person name="Wloga D."/>
            <person name="Gaertig J."/>
            <person name="Frankel J."/>
            <person name="Tsao C.-C."/>
            <person name="Gorovsky M.A."/>
            <person name="Keeling P.J."/>
            <person name="Waller R.F."/>
            <person name="Patron N.J."/>
            <person name="Cherry J.M."/>
            <person name="Stover N.A."/>
            <person name="Krieger C.J."/>
            <person name="del Toro C."/>
            <person name="Ryder H.F."/>
            <person name="Williamson S.C."/>
            <person name="Barbeau R.A."/>
            <person name="Hamilton E.P."/>
            <person name="Orias E."/>
        </authorList>
    </citation>
    <scope>NUCLEOTIDE SEQUENCE [LARGE SCALE GENOMIC DNA]</scope>
    <source>
        <strain evidence="4">SB210</strain>
    </source>
</reference>
<dbReference type="EMBL" id="GG662704">
    <property type="protein sequence ID" value="EAR95429.2"/>
    <property type="molecule type" value="Genomic_DNA"/>
</dbReference>
<keyword evidence="2" id="KW-1133">Transmembrane helix</keyword>
<dbReference type="AlphaFoldDB" id="Q23G31"/>
<dbReference type="InParanoid" id="Q23G31"/>
<dbReference type="RefSeq" id="XP_001015674.2">
    <property type="nucleotide sequence ID" value="XM_001015674.2"/>
</dbReference>
<keyword evidence="2 3" id="KW-0812">Transmembrane</keyword>
<name>Q23G31_TETTS</name>
<keyword evidence="4" id="KW-1185">Reference proteome</keyword>
<feature type="compositionally biased region" description="Basic and acidic residues" evidence="1">
    <location>
        <begin position="383"/>
        <end position="392"/>
    </location>
</feature>
<feature type="transmembrane region" description="Helical" evidence="2">
    <location>
        <begin position="305"/>
        <end position="325"/>
    </location>
</feature>
<evidence type="ECO:0000313" key="3">
    <source>
        <dbReference type="EMBL" id="EAR95429.2"/>
    </source>
</evidence>
<evidence type="ECO:0000313" key="4">
    <source>
        <dbReference type="Proteomes" id="UP000009168"/>
    </source>
</evidence>
<sequence length="694" mass="81412">MNQYKFDLFSSHFFFKVNGKSIKQGTSIGSCLSFLTFSFFLIYLLYLLIQYFTNQIDPTYRAQNFTNNDSVHLELENDLISFRYESDYNLSIDVLQAQTNKTYIVYKAYFLYTNQTNYEMIPINIIKCNNPSLEGFYCLDYSMLSNSTLVQNNIEKIQSQIQIFVYGCLDIDFQKTTIPDNCASQQEIDNLFNAINSALKVQIKTTQYNVKLKQFQTAFRYSQLFTLSNQYLQGTLKVQQQKTTVKQGLFFQSETNKASPLQYDYEVQTLDRSSAIQLMNLSCYCQSSIVIDQLYQQVYIQYPTIPAILAIANSMLSIMLLLGFIGRRFSLKIIDQKFFMILFQNLFQQSYLQILTQNKLIEKYQDQIQQPNKQQQSQPMLDKTSESEERSGQFENESVIDKSNSLSPCIYFKPMKMLNVQNQIRNKDETFQSILMENQAQQKDERILSFQSQKEPAAVESCNQSKEIHKKENKFQEKQFKNKSCFQKQVLEKNNNIKNNNQDIHVQKKQNPCKNQQNKTLIQNKNQQQDNNKYNLIIKSLQCNKIEQQLKKILNQSSCCSKNKVEDKQKKLNDLQKQNIQDLLDKELDIYHFYQDILFLKKAVMILFSQDQLAALQLVGCSSQFLEQDFKKLKKGQLKTQKSLSHYEEQFAIQLSDELKLQNTIKFIRKCQDNKNLTNIDLRILQSIQNSIDS</sequence>
<keyword evidence="2" id="KW-0472">Membrane</keyword>
<organism evidence="3 4">
    <name type="scientific">Tetrahymena thermophila (strain SB210)</name>
    <dbReference type="NCBI Taxonomy" id="312017"/>
    <lineage>
        <taxon>Eukaryota</taxon>
        <taxon>Sar</taxon>
        <taxon>Alveolata</taxon>
        <taxon>Ciliophora</taxon>
        <taxon>Intramacronucleata</taxon>
        <taxon>Oligohymenophorea</taxon>
        <taxon>Hymenostomatida</taxon>
        <taxon>Tetrahymenina</taxon>
        <taxon>Tetrahymenidae</taxon>
        <taxon>Tetrahymena</taxon>
    </lineage>
</organism>
<dbReference type="GeneID" id="7834721"/>
<dbReference type="HOGENOM" id="CLU_013044_1_1_1"/>
<gene>
    <name evidence="3" type="ORF">TTHERM_00077330</name>
</gene>
<proteinExistence type="predicted"/>